<gene>
    <name evidence="12" type="ORF">K0625_19375</name>
</gene>
<dbReference type="SUPFAM" id="SSF52540">
    <property type="entry name" value="P-loop containing nucleoside triphosphate hydrolases"/>
    <property type="match status" value="1"/>
</dbReference>
<evidence type="ECO:0000259" key="10">
    <source>
        <dbReference type="PROSITE" id="PS51194"/>
    </source>
</evidence>
<dbReference type="InterPro" id="IPR000629">
    <property type="entry name" value="RNA-helicase_DEAD-box_CS"/>
</dbReference>
<feature type="domain" description="Helicase C-terminal" evidence="10">
    <location>
        <begin position="221"/>
        <end position="386"/>
    </location>
</feature>
<dbReference type="InterPro" id="IPR001650">
    <property type="entry name" value="Helicase_C-like"/>
</dbReference>
<evidence type="ECO:0000256" key="1">
    <source>
        <dbReference type="ARBA" id="ARBA00022741"/>
    </source>
</evidence>
<keyword evidence="1 7" id="KW-0547">Nucleotide-binding</keyword>
<dbReference type="InterPro" id="IPR011545">
    <property type="entry name" value="DEAD/DEAH_box_helicase_dom"/>
</dbReference>
<evidence type="ECO:0000259" key="11">
    <source>
        <dbReference type="PROSITE" id="PS51195"/>
    </source>
</evidence>
<comment type="similarity">
    <text evidence="5 7">Belongs to the DEAD box helicase family.</text>
</comment>
<feature type="domain" description="DEAD-box RNA helicase Q" evidence="11">
    <location>
        <begin position="1"/>
        <end position="29"/>
    </location>
</feature>
<evidence type="ECO:0000256" key="6">
    <source>
        <dbReference type="PROSITE-ProRule" id="PRU00552"/>
    </source>
</evidence>
<dbReference type="CDD" id="cd00268">
    <property type="entry name" value="DEADc"/>
    <property type="match status" value="1"/>
</dbReference>
<dbReference type="CDD" id="cd18787">
    <property type="entry name" value="SF2_C_DEAD"/>
    <property type="match status" value="1"/>
</dbReference>
<proteinExistence type="inferred from homology"/>
<dbReference type="PANTHER" id="PTHR47959">
    <property type="entry name" value="ATP-DEPENDENT RNA HELICASE RHLE-RELATED"/>
    <property type="match status" value="1"/>
</dbReference>
<evidence type="ECO:0000256" key="7">
    <source>
        <dbReference type="RuleBase" id="RU000492"/>
    </source>
</evidence>
<evidence type="ECO:0000256" key="3">
    <source>
        <dbReference type="ARBA" id="ARBA00022806"/>
    </source>
</evidence>
<evidence type="ECO:0000259" key="9">
    <source>
        <dbReference type="PROSITE" id="PS51192"/>
    </source>
</evidence>
<evidence type="ECO:0000256" key="4">
    <source>
        <dbReference type="ARBA" id="ARBA00022840"/>
    </source>
</evidence>
<comment type="caution">
    <text evidence="12">The sequence shown here is derived from an EMBL/GenBank/DDBJ whole genome shotgun (WGS) entry which is preliminary data.</text>
</comment>
<evidence type="ECO:0000256" key="2">
    <source>
        <dbReference type="ARBA" id="ARBA00022801"/>
    </source>
</evidence>
<dbReference type="InterPro" id="IPR014014">
    <property type="entry name" value="RNA_helicase_DEAD_Q_motif"/>
</dbReference>
<dbReference type="InterPro" id="IPR050079">
    <property type="entry name" value="DEAD_box_RNA_helicase"/>
</dbReference>
<evidence type="ECO:0000313" key="13">
    <source>
        <dbReference type="Proteomes" id="UP001195963"/>
    </source>
</evidence>
<organism evidence="12 13">
    <name type="scientific">Shewanella nanhaiensis</name>
    <dbReference type="NCBI Taxonomy" id="2864872"/>
    <lineage>
        <taxon>Bacteria</taxon>
        <taxon>Pseudomonadati</taxon>
        <taxon>Pseudomonadota</taxon>
        <taxon>Gammaproteobacteria</taxon>
        <taxon>Alteromonadales</taxon>
        <taxon>Shewanellaceae</taxon>
        <taxon>Shewanella</taxon>
    </lineage>
</organism>
<accession>A0ABS7E9H3</accession>
<dbReference type="Gene3D" id="3.40.50.300">
    <property type="entry name" value="P-loop containing nucleotide triphosphate hydrolases"/>
    <property type="match status" value="2"/>
</dbReference>
<feature type="domain" description="Helicase ATP-binding" evidence="9">
    <location>
        <begin position="32"/>
        <end position="210"/>
    </location>
</feature>
<dbReference type="GO" id="GO:0004386">
    <property type="term" value="F:helicase activity"/>
    <property type="evidence" value="ECO:0007669"/>
    <property type="project" value="UniProtKB-KW"/>
</dbReference>
<dbReference type="EMBL" id="JAHZST010000017">
    <property type="protein sequence ID" value="MBW8185806.1"/>
    <property type="molecule type" value="Genomic_DNA"/>
</dbReference>
<dbReference type="PROSITE" id="PS51194">
    <property type="entry name" value="HELICASE_CTER"/>
    <property type="match status" value="1"/>
</dbReference>
<evidence type="ECO:0000256" key="5">
    <source>
        <dbReference type="ARBA" id="ARBA00038437"/>
    </source>
</evidence>
<dbReference type="SMART" id="SM00487">
    <property type="entry name" value="DEXDc"/>
    <property type="match status" value="1"/>
</dbReference>
<keyword evidence="4 7" id="KW-0067">ATP-binding</keyword>
<dbReference type="InterPro" id="IPR044742">
    <property type="entry name" value="DEAD/DEAH_RhlB"/>
</dbReference>
<reference evidence="12 13" key="1">
    <citation type="submission" date="2021-07" db="EMBL/GenBank/DDBJ databases">
        <title>Shewanella sp. nov, isolated from SCS.</title>
        <authorList>
            <person name="Cao W.R."/>
        </authorList>
    </citation>
    <scope>NUCLEOTIDE SEQUENCE [LARGE SCALE GENOMIC DNA]</scope>
    <source>
        <strain evidence="12 13">NR704-98</strain>
    </source>
</reference>
<dbReference type="PROSITE" id="PS00039">
    <property type="entry name" value="DEAD_ATP_HELICASE"/>
    <property type="match status" value="1"/>
</dbReference>
<evidence type="ECO:0000313" key="12">
    <source>
        <dbReference type="EMBL" id="MBW8185806.1"/>
    </source>
</evidence>
<dbReference type="InterPro" id="IPR027417">
    <property type="entry name" value="P-loop_NTPase"/>
</dbReference>
<evidence type="ECO:0000256" key="8">
    <source>
        <dbReference type="SAM" id="MobiDB-lite"/>
    </source>
</evidence>
<sequence>MSFSSMALSAELLNVLSKLNYSEPTQVQAEAIPAILAGGDVMAGAQTGTGKTAAFALPILELLSQFKSSQTSHEVAPVRALILTPTRELALQVHQSFVRYGNGLALKSAIVYGGVSIDAQADTLKAGVDILIATPGRLLDHLRRGSLTLTQLAFLVFDEADRMLDMGFKDEIDAILKQLPKERQTLLFSATFDDGVFNLSKRLLKAPKLIEVGKRNAAAGKVEQRVYAVDADRKSELLCHLMLSKKWQQVLIFSRKKQGADKLAAKLVNEGVKALAFHGDLSQSVREKVLHEFKSGELQVLVATDVAARGLDVESLEVVVNYELPFVAEDYVHRIGRTGRAGNSGLAITLYCEDDALLLEEVEAVLDTRLPQQWLEGFEPDLTKSVSVTRKNSKSAQKQRARRRATGSKKARR</sequence>
<keyword evidence="13" id="KW-1185">Reference proteome</keyword>
<dbReference type="Proteomes" id="UP001195963">
    <property type="component" value="Unassembled WGS sequence"/>
</dbReference>
<protein>
    <submittedName>
        <fullName evidence="12">DEAD/DEAH box helicase</fullName>
    </submittedName>
</protein>
<dbReference type="Pfam" id="PF00271">
    <property type="entry name" value="Helicase_C"/>
    <property type="match status" value="1"/>
</dbReference>
<dbReference type="InterPro" id="IPR014001">
    <property type="entry name" value="Helicase_ATP-bd"/>
</dbReference>
<name>A0ABS7E9H3_9GAMM</name>
<feature type="region of interest" description="Disordered" evidence="8">
    <location>
        <begin position="386"/>
        <end position="413"/>
    </location>
</feature>
<keyword evidence="3 7" id="KW-0347">Helicase</keyword>
<dbReference type="Pfam" id="PF00270">
    <property type="entry name" value="DEAD"/>
    <property type="match status" value="1"/>
</dbReference>
<dbReference type="SMART" id="SM00490">
    <property type="entry name" value="HELICc"/>
    <property type="match status" value="1"/>
</dbReference>
<dbReference type="RefSeq" id="WP_220111180.1">
    <property type="nucleotide sequence ID" value="NZ_JAHZST010000017.1"/>
</dbReference>
<keyword evidence="2 7" id="KW-0378">Hydrolase</keyword>
<dbReference type="PANTHER" id="PTHR47959:SF7">
    <property type="entry name" value="ATP-DEPENDENT RNA HELICASE DEAD BOX FAMILY"/>
    <property type="match status" value="1"/>
</dbReference>
<dbReference type="PROSITE" id="PS51192">
    <property type="entry name" value="HELICASE_ATP_BIND_1"/>
    <property type="match status" value="1"/>
</dbReference>
<feature type="compositionally biased region" description="Basic residues" evidence="8">
    <location>
        <begin position="391"/>
        <end position="413"/>
    </location>
</feature>
<dbReference type="PROSITE" id="PS51195">
    <property type="entry name" value="Q_MOTIF"/>
    <property type="match status" value="1"/>
</dbReference>
<feature type="short sequence motif" description="Q motif" evidence="6">
    <location>
        <begin position="1"/>
        <end position="29"/>
    </location>
</feature>